<keyword evidence="5" id="KW-1185">Reference proteome</keyword>
<dbReference type="RefSeq" id="WP_133700116.1">
    <property type="nucleotide sequence ID" value="NZ_SNXS01000002.1"/>
</dbReference>
<evidence type="ECO:0000313" key="4">
    <source>
        <dbReference type="EMBL" id="TDP72664.1"/>
    </source>
</evidence>
<dbReference type="Proteomes" id="UP000295361">
    <property type="component" value="Unassembled WGS sequence"/>
</dbReference>
<accession>A0A4V3CTK8</accession>
<dbReference type="SUPFAM" id="SSF55811">
    <property type="entry name" value="Nudix"/>
    <property type="match status" value="1"/>
</dbReference>
<evidence type="ECO:0000256" key="1">
    <source>
        <dbReference type="ARBA" id="ARBA00001946"/>
    </source>
</evidence>
<dbReference type="InParanoid" id="A0A4V3CTK8"/>
<dbReference type="CDD" id="cd03674">
    <property type="entry name" value="NUDIX_Hydrolase"/>
    <property type="match status" value="1"/>
</dbReference>
<dbReference type="PROSITE" id="PS51462">
    <property type="entry name" value="NUDIX"/>
    <property type="match status" value="1"/>
</dbReference>
<reference evidence="4 5" key="1">
    <citation type="submission" date="2019-03" db="EMBL/GenBank/DDBJ databases">
        <title>Genomic Encyclopedia of Type Strains, Phase IV (KMG-IV): sequencing the most valuable type-strain genomes for metagenomic binning, comparative biology and taxonomic classification.</title>
        <authorList>
            <person name="Goeker M."/>
        </authorList>
    </citation>
    <scope>NUCLEOTIDE SEQUENCE [LARGE SCALE GENOMIC DNA]</scope>
    <source>
        <strain evidence="4 5">DSM 16998</strain>
    </source>
</reference>
<comment type="cofactor">
    <cofactor evidence="1">
        <name>Mg(2+)</name>
        <dbReference type="ChEBI" id="CHEBI:18420"/>
    </cofactor>
</comment>
<protein>
    <submittedName>
        <fullName evidence="4">ADP-ribose pyrophosphatase YjhB (NUDIX family)</fullName>
    </submittedName>
</protein>
<evidence type="ECO:0000313" key="5">
    <source>
        <dbReference type="Proteomes" id="UP000295361"/>
    </source>
</evidence>
<dbReference type="OrthoDB" id="5511555at2"/>
<dbReference type="Pfam" id="PF00293">
    <property type="entry name" value="NUDIX"/>
    <property type="match status" value="1"/>
</dbReference>
<dbReference type="PANTHER" id="PTHR21340">
    <property type="entry name" value="DIADENOSINE 5,5-P1,P4-TETRAPHOSPHATE PYROPHOSPHOHYDROLASE MUTT"/>
    <property type="match status" value="1"/>
</dbReference>
<feature type="domain" description="Nudix hydrolase" evidence="3">
    <location>
        <begin position="46"/>
        <end position="176"/>
    </location>
</feature>
<organism evidence="4 5">
    <name type="scientific">Roseateles toxinivorans</name>
    <dbReference type="NCBI Taxonomy" id="270368"/>
    <lineage>
        <taxon>Bacteria</taxon>
        <taxon>Pseudomonadati</taxon>
        <taxon>Pseudomonadota</taxon>
        <taxon>Betaproteobacteria</taxon>
        <taxon>Burkholderiales</taxon>
        <taxon>Sphaerotilaceae</taxon>
        <taxon>Roseateles</taxon>
    </lineage>
</organism>
<dbReference type="PROSITE" id="PS00893">
    <property type="entry name" value="NUDIX_BOX"/>
    <property type="match status" value="1"/>
</dbReference>
<dbReference type="InterPro" id="IPR020084">
    <property type="entry name" value="NUDIX_hydrolase_CS"/>
</dbReference>
<sequence>MRQQIRDEIAAIIPLDDVEAAHRADALAWVDSGASLCRTGKPATPPKHLVAYFAVIDRSGVLLVDHRNAELWLPTGGHVEPGEHPRTTVVRELLEELGFAAAYDISAPLMITCTTTVGQTAGHTDVSLWYVVRAERAQPIRFDEGEFKAVRWFDFEAVPHERSEPHLRRFLEKLVAHG</sequence>
<comment type="caution">
    <text evidence="4">The sequence shown here is derived from an EMBL/GenBank/DDBJ whole genome shotgun (WGS) entry which is preliminary data.</text>
</comment>
<dbReference type="InterPro" id="IPR015797">
    <property type="entry name" value="NUDIX_hydrolase-like_dom_sf"/>
</dbReference>
<keyword evidence="2" id="KW-0378">Hydrolase</keyword>
<dbReference type="AlphaFoldDB" id="A0A4V3CTK8"/>
<dbReference type="InterPro" id="IPR051325">
    <property type="entry name" value="Nudix_hydrolase_domain"/>
</dbReference>
<dbReference type="EMBL" id="SNXS01000002">
    <property type="protein sequence ID" value="TDP72664.1"/>
    <property type="molecule type" value="Genomic_DNA"/>
</dbReference>
<dbReference type="GO" id="GO:0006167">
    <property type="term" value="P:AMP biosynthetic process"/>
    <property type="evidence" value="ECO:0007669"/>
    <property type="project" value="TreeGrafter"/>
</dbReference>
<gene>
    <name evidence="4" type="ORF">DES47_102409</name>
</gene>
<dbReference type="InterPro" id="IPR000086">
    <property type="entry name" value="NUDIX_hydrolase_dom"/>
</dbReference>
<dbReference type="Gene3D" id="3.90.79.10">
    <property type="entry name" value="Nucleoside Triphosphate Pyrophosphohydrolase"/>
    <property type="match status" value="1"/>
</dbReference>
<name>A0A4V3CTK8_9BURK</name>
<dbReference type="PANTHER" id="PTHR21340:SF0">
    <property type="entry name" value="BIS(5'-NUCLEOSYL)-TETRAPHOSPHATASE [ASYMMETRICAL]"/>
    <property type="match status" value="1"/>
</dbReference>
<dbReference type="GO" id="GO:0004081">
    <property type="term" value="F:bis(5'-nucleosyl)-tetraphosphatase (asymmetrical) activity"/>
    <property type="evidence" value="ECO:0007669"/>
    <property type="project" value="TreeGrafter"/>
</dbReference>
<dbReference type="GO" id="GO:0006754">
    <property type="term" value="P:ATP biosynthetic process"/>
    <property type="evidence" value="ECO:0007669"/>
    <property type="project" value="TreeGrafter"/>
</dbReference>
<evidence type="ECO:0000256" key="2">
    <source>
        <dbReference type="ARBA" id="ARBA00022801"/>
    </source>
</evidence>
<evidence type="ECO:0000259" key="3">
    <source>
        <dbReference type="PROSITE" id="PS51462"/>
    </source>
</evidence>
<proteinExistence type="predicted"/>